<evidence type="ECO:0000256" key="3">
    <source>
        <dbReference type="ARBA" id="ARBA00023002"/>
    </source>
</evidence>
<sequence>MSSSSESQRSGPVVLITGCSTGFGRELSLLALNRNYRVIATARRLETLADLQTAGADILQLDVTAPPDELAAFAEKAWKIHGQIDILINNAGYLLGGAIEEGTPSEVQAQYNTNLFGLLNTTNAFLPYLRGRKAGLIVNISSQGGCLNMAGAGLYCSTKAAVDSLSDCWSRELKEFGVKCVSIQPGMFRTAVSQSSNLHRGSNRISSYILPETVISEYLKATNTEKGDPAKAAVKIFDFIEANAKEGGVLPLRLPLGEDAFAQLKEFYEERLAEMEKFKEWSLGTDFD</sequence>
<dbReference type="InterPro" id="IPR002347">
    <property type="entry name" value="SDR_fam"/>
</dbReference>
<name>A0AAW0AEC1_9AGAR</name>
<dbReference type="InterPro" id="IPR036291">
    <property type="entry name" value="NAD(P)-bd_dom_sf"/>
</dbReference>
<keyword evidence="2" id="KW-0521">NADP</keyword>
<gene>
    <name evidence="5" type="ORF">R3P38DRAFT_3028112</name>
</gene>
<dbReference type="Proteomes" id="UP001362999">
    <property type="component" value="Unassembled WGS sequence"/>
</dbReference>
<dbReference type="CDD" id="cd05374">
    <property type="entry name" value="17beta-HSD-like_SDR_c"/>
    <property type="match status" value="1"/>
</dbReference>
<dbReference type="Gene3D" id="3.40.50.720">
    <property type="entry name" value="NAD(P)-binding Rossmann-like Domain"/>
    <property type="match status" value="1"/>
</dbReference>
<evidence type="ECO:0000256" key="4">
    <source>
        <dbReference type="RuleBase" id="RU000363"/>
    </source>
</evidence>
<protein>
    <submittedName>
        <fullName evidence="5">Short-chain dehydrogenase/reductase family protein</fullName>
    </submittedName>
</protein>
<dbReference type="SUPFAM" id="SSF51735">
    <property type="entry name" value="NAD(P)-binding Rossmann-fold domains"/>
    <property type="match status" value="1"/>
</dbReference>
<evidence type="ECO:0000313" key="5">
    <source>
        <dbReference type="EMBL" id="KAK7007591.1"/>
    </source>
</evidence>
<proteinExistence type="inferred from homology"/>
<dbReference type="PROSITE" id="PS00061">
    <property type="entry name" value="ADH_SHORT"/>
    <property type="match status" value="1"/>
</dbReference>
<dbReference type="GO" id="GO:0016491">
    <property type="term" value="F:oxidoreductase activity"/>
    <property type="evidence" value="ECO:0007669"/>
    <property type="project" value="UniProtKB-KW"/>
</dbReference>
<keyword evidence="6" id="KW-1185">Reference proteome</keyword>
<dbReference type="Pfam" id="PF00106">
    <property type="entry name" value="adh_short"/>
    <property type="match status" value="1"/>
</dbReference>
<dbReference type="EMBL" id="JAWWNJ010000070">
    <property type="protein sequence ID" value="KAK7007591.1"/>
    <property type="molecule type" value="Genomic_DNA"/>
</dbReference>
<dbReference type="PANTHER" id="PTHR43976:SF16">
    <property type="entry name" value="SHORT-CHAIN DEHYDROGENASE_REDUCTASE FAMILY PROTEIN"/>
    <property type="match status" value="1"/>
</dbReference>
<evidence type="ECO:0000313" key="6">
    <source>
        <dbReference type="Proteomes" id="UP001362999"/>
    </source>
</evidence>
<organism evidence="5 6">
    <name type="scientific">Favolaschia claudopus</name>
    <dbReference type="NCBI Taxonomy" id="2862362"/>
    <lineage>
        <taxon>Eukaryota</taxon>
        <taxon>Fungi</taxon>
        <taxon>Dikarya</taxon>
        <taxon>Basidiomycota</taxon>
        <taxon>Agaricomycotina</taxon>
        <taxon>Agaricomycetes</taxon>
        <taxon>Agaricomycetidae</taxon>
        <taxon>Agaricales</taxon>
        <taxon>Marasmiineae</taxon>
        <taxon>Mycenaceae</taxon>
        <taxon>Favolaschia</taxon>
    </lineage>
</organism>
<dbReference type="InterPro" id="IPR051911">
    <property type="entry name" value="SDR_oxidoreductase"/>
</dbReference>
<accession>A0AAW0AEC1</accession>
<dbReference type="PRINTS" id="PR00080">
    <property type="entry name" value="SDRFAMILY"/>
</dbReference>
<dbReference type="AlphaFoldDB" id="A0AAW0AEC1"/>
<evidence type="ECO:0000256" key="1">
    <source>
        <dbReference type="ARBA" id="ARBA00006484"/>
    </source>
</evidence>
<comment type="similarity">
    <text evidence="1 4">Belongs to the short-chain dehydrogenases/reductases (SDR) family.</text>
</comment>
<dbReference type="PANTHER" id="PTHR43976">
    <property type="entry name" value="SHORT CHAIN DEHYDROGENASE"/>
    <property type="match status" value="1"/>
</dbReference>
<keyword evidence="3" id="KW-0560">Oxidoreductase</keyword>
<dbReference type="InterPro" id="IPR020904">
    <property type="entry name" value="Sc_DH/Rdtase_CS"/>
</dbReference>
<reference evidence="5 6" key="1">
    <citation type="journal article" date="2024" name="J Genomics">
        <title>Draft genome sequencing and assembly of Favolaschia claudopus CIRM-BRFM 2984 isolated from oak limbs.</title>
        <authorList>
            <person name="Navarro D."/>
            <person name="Drula E."/>
            <person name="Chaduli D."/>
            <person name="Cazenave R."/>
            <person name="Ahrendt S."/>
            <person name="Wang J."/>
            <person name="Lipzen A."/>
            <person name="Daum C."/>
            <person name="Barry K."/>
            <person name="Grigoriev I.V."/>
            <person name="Favel A."/>
            <person name="Rosso M.N."/>
            <person name="Martin F."/>
        </authorList>
    </citation>
    <scope>NUCLEOTIDE SEQUENCE [LARGE SCALE GENOMIC DNA]</scope>
    <source>
        <strain evidence="5 6">CIRM-BRFM 2984</strain>
    </source>
</reference>
<evidence type="ECO:0000256" key="2">
    <source>
        <dbReference type="ARBA" id="ARBA00022857"/>
    </source>
</evidence>
<dbReference type="PRINTS" id="PR00081">
    <property type="entry name" value="GDHRDH"/>
</dbReference>
<comment type="caution">
    <text evidence="5">The sequence shown here is derived from an EMBL/GenBank/DDBJ whole genome shotgun (WGS) entry which is preliminary data.</text>
</comment>